<dbReference type="Gene3D" id="3.90.220.20">
    <property type="entry name" value="DNA methylase specificity domains"/>
    <property type="match status" value="1"/>
</dbReference>
<proteinExistence type="inferred from homology"/>
<dbReference type="GO" id="GO:0008170">
    <property type="term" value="F:N-methyltransferase activity"/>
    <property type="evidence" value="ECO:0007669"/>
    <property type="project" value="InterPro"/>
</dbReference>
<dbReference type="RefSeq" id="WP_253332081.1">
    <property type="nucleotide sequence ID" value="NZ_JAMYXC010000155.1"/>
</dbReference>
<dbReference type="InterPro" id="IPR003356">
    <property type="entry name" value="DNA_methylase_A-5"/>
</dbReference>
<dbReference type="Pfam" id="PF02384">
    <property type="entry name" value="N6_Mtase"/>
    <property type="match status" value="1"/>
</dbReference>
<evidence type="ECO:0000256" key="1">
    <source>
        <dbReference type="ARBA" id="ARBA00006594"/>
    </source>
</evidence>
<keyword evidence="7" id="KW-0540">Nuclease</keyword>
<comment type="caution">
    <text evidence="7">The sequence shown here is derived from an EMBL/GenBank/DDBJ whole genome shotgun (WGS) entry which is preliminary data.</text>
</comment>
<dbReference type="AlphaFoldDB" id="A0A9X2FRU6"/>
<evidence type="ECO:0000313" key="7">
    <source>
        <dbReference type="EMBL" id="MCP1168894.1"/>
    </source>
</evidence>
<keyword evidence="3" id="KW-0680">Restriction system</keyword>
<dbReference type="SUPFAM" id="SSF53335">
    <property type="entry name" value="S-adenosyl-L-methionine-dependent methyltransferases"/>
    <property type="match status" value="1"/>
</dbReference>
<keyword evidence="4" id="KW-0238">DNA-binding</keyword>
<keyword evidence="7" id="KW-0378">Hydrolase</keyword>
<comment type="similarity">
    <text evidence="1">Belongs to the N(4)/N(6)-methyltransferase family.</text>
</comment>
<dbReference type="InterPro" id="IPR052021">
    <property type="entry name" value="Type-I_RS_S_subunit"/>
</dbReference>
<reference evidence="7" key="1">
    <citation type="submission" date="2022-06" db="EMBL/GenBank/DDBJ databases">
        <title>Limimaricola sediminis sp. nov., isolated from an intertidal sediment.</title>
        <authorList>
            <person name="Shao X."/>
        </authorList>
    </citation>
    <scope>NUCLEOTIDE SEQUENCE</scope>
    <source>
        <strain evidence="7">ASW11-118</strain>
    </source>
</reference>
<dbReference type="PANTHER" id="PTHR30408:SF13">
    <property type="entry name" value="TYPE I RESTRICTION ENZYME HINDI SPECIFICITY SUBUNIT"/>
    <property type="match status" value="1"/>
</dbReference>
<dbReference type="Proteomes" id="UP001139477">
    <property type="component" value="Unassembled WGS sequence"/>
</dbReference>
<dbReference type="Pfam" id="PF01420">
    <property type="entry name" value="Methylase_S"/>
    <property type="match status" value="1"/>
</dbReference>
<evidence type="ECO:0000259" key="6">
    <source>
        <dbReference type="Pfam" id="PF02384"/>
    </source>
</evidence>
<evidence type="ECO:0000313" key="8">
    <source>
        <dbReference type="Proteomes" id="UP001139477"/>
    </source>
</evidence>
<evidence type="ECO:0000256" key="2">
    <source>
        <dbReference type="ARBA" id="ARBA00010923"/>
    </source>
</evidence>
<dbReference type="InterPro" id="IPR044946">
    <property type="entry name" value="Restrct_endonuc_typeI_TRD_sf"/>
</dbReference>
<dbReference type="GO" id="GO:0003677">
    <property type="term" value="F:DNA binding"/>
    <property type="evidence" value="ECO:0007669"/>
    <property type="project" value="UniProtKB-KW"/>
</dbReference>
<dbReference type="GO" id="GO:0016787">
    <property type="term" value="F:hydrolase activity"/>
    <property type="evidence" value="ECO:0007669"/>
    <property type="project" value="UniProtKB-KW"/>
</dbReference>
<evidence type="ECO:0000256" key="3">
    <source>
        <dbReference type="ARBA" id="ARBA00022747"/>
    </source>
</evidence>
<dbReference type="InterPro" id="IPR029063">
    <property type="entry name" value="SAM-dependent_MTases_sf"/>
</dbReference>
<evidence type="ECO:0000256" key="4">
    <source>
        <dbReference type="ARBA" id="ARBA00023125"/>
    </source>
</evidence>
<feature type="domain" description="DNA methylase adenine-specific" evidence="6">
    <location>
        <begin position="231"/>
        <end position="357"/>
    </location>
</feature>
<comment type="similarity">
    <text evidence="2">Belongs to the type-I restriction system S methylase family.</text>
</comment>
<organism evidence="7 8">
    <name type="scientific">Limimaricola litoreus</name>
    <dbReference type="NCBI Taxonomy" id="2955316"/>
    <lineage>
        <taxon>Bacteria</taxon>
        <taxon>Pseudomonadati</taxon>
        <taxon>Pseudomonadota</taxon>
        <taxon>Alphaproteobacteria</taxon>
        <taxon>Rhodobacterales</taxon>
        <taxon>Paracoccaceae</taxon>
        <taxon>Limimaricola</taxon>
    </lineage>
</organism>
<dbReference type="EC" id="3.1.21.-" evidence="7"/>
<dbReference type="GO" id="GO:0009307">
    <property type="term" value="P:DNA restriction-modification system"/>
    <property type="evidence" value="ECO:0007669"/>
    <property type="project" value="UniProtKB-KW"/>
</dbReference>
<gene>
    <name evidence="7" type="ORF">NHG85_10220</name>
</gene>
<dbReference type="EMBL" id="JAMYXC010000155">
    <property type="protein sequence ID" value="MCP1168894.1"/>
    <property type="molecule type" value="Genomic_DNA"/>
</dbReference>
<protein>
    <submittedName>
        <fullName evidence="7">Restriction endonuclease subunit S</fullName>
        <ecNumber evidence="7">3.1.21.-</ecNumber>
    </submittedName>
</protein>
<feature type="domain" description="Type I restriction modification DNA specificity" evidence="5">
    <location>
        <begin position="433"/>
        <end position="556"/>
    </location>
</feature>
<dbReference type="InterPro" id="IPR000055">
    <property type="entry name" value="Restrct_endonuc_typeI_TRD"/>
</dbReference>
<evidence type="ECO:0000259" key="5">
    <source>
        <dbReference type="Pfam" id="PF01420"/>
    </source>
</evidence>
<dbReference type="Gene3D" id="3.40.50.150">
    <property type="entry name" value="Vaccinia Virus protein VP39"/>
    <property type="match status" value="1"/>
</dbReference>
<dbReference type="PANTHER" id="PTHR30408">
    <property type="entry name" value="TYPE-1 RESTRICTION ENZYME ECOKI SPECIFICITY PROTEIN"/>
    <property type="match status" value="1"/>
</dbReference>
<accession>A0A9X2FRU6</accession>
<dbReference type="SUPFAM" id="SSF116734">
    <property type="entry name" value="DNA methylase specificity domain"/>
    <property type="match status" value="1"/>
</dbReference>
<name>A0A9X2FRU6_9RHOB</name>
<keyword evidence="7" id="KW-0255">Endonuclease</keyword>
<keyword evidence="8" id="KW-1185">Reference proteome</keyword>
<dbReference type="GO" id="GO:0004519">
    <property type="term" value="F:endonuclease activity"/>
    <property type="evidence" value="ECO:0007669"/>
    <property type="project" value="UniProtKB-KW"/>
</dbReference>
<sequence length="573" mass="62632">MKDLSREIWKALESLRGSVTADQAIEVLLYDAALHMGMPESESDRTHREWISLKDADAYAELADSRAALLFASPSERLAAIDDLLSRQARADRGVVWISHLPAKRIAELAGDADKVRCAFDAALHPALLLSQQGKSVRFISADYAASQLAIMISTIIEAQLDVVTANPFSRTDEGQFDAEIIMSPFGLRISSGADIPKSTLSVLGENERSRRLSSDPVAVADGLQSPCPRVVVSVYDAMMFRGVGVEPIAREALVESGRLQAVLSVPSGMVFPHTGIATSLLVLGSEGTGPLNVRFVNLSDDRFAGKTVRGRREVKPASSWLEALHANLSDEQRFAADVPVSAIREKDYTLSLERYLLPPAVIAVEAFLSSRRARHLEDVVELIRPLSMGKEEDGEFMIREAVPGDIGDSDFLEEPKKETLIERAQLRKARNQRLAPGDLLLSVKGTIGSVALVPAEAAVDGESGFWTAGQSFMILRPKKSEISSVALYEYLSSGSVKEALRSLAYGAGIPTISIKDLKEFRIPVPSAEEEDEVVAAFQDRQDRLAEVRTILESIEHARDASWPHRELQRARA</sequence>